<gene>
    <name evidence="14" type="ORF">IAC53_00190</name>
</gene>
<dbReference type="SMART" id="SM00387">
    <property type="entry name" value="HATPase_c"/>
    <property type="match status" value="1"/>
</dbReference>
<dbReference type="SMART" id="SM00388">
    <property type="entry name" value="HisKA"/>
    <property type="match status" value="1"/>
</dbReference>
<evidence type="ECO:0000256" key="1">
    <source>
        <dbReference type="ARBA" id="ARBA00000085"/>
    </source>
</evidence>
<sequence>MDSLKGLRKKVRANKSGITRRWVVNTLCVIVVILLLVTVVSLFLFREQYYGAVRAALDARATGYVRAYFQNAADGDSFDRRANEYVEEFTDKAVMEVWVIDETGSVIVSSSGFSADGEPFPDYDAALAAESGKAFWTGRTSSGEHIMALSYLLKPQSVQSGAVRYIISLADIDSQLVTVAALLFMLCAVILALMTISGLYFVRSIVQPVKRITETAQRIADGDLSARIAGEEHDDELGRLSATINDMAQELNETDRLKNEFISTVSHELRTPLTAIRGWGETLLASPAEDTQLIHKGLQVMIGETERLSQLVEELLDFSRMESGKLTMRMERFDVFAVLTQALTLFHERARREAITLSFSIDRAQAMLSGDRDRIKQVFVNVLDNAFKYNRPGGEVCVCAEHTPRAVRITVRDTGCGIAEADLPHVTEKFYKANTAVRGSGIGLAVVREIMEAHNGSLAIESTLDAGTTVTLCFPISPQADLPEGA</sequence>
<evidence type="ECO:0000256" key="2">
    <source>
        <dbReference type="ARBA" id="ARBA00004370"/>
    </source>
</evidence>
<feature type="domain" description="HAMP" evidence="13">
    <location>
        <begin position="203"/>
        <end position="256"/>
    </location>
</feature>
<evidence type="ECO:0000256" key="9">
    <source>
        <dbReference type="ARBA" id="ARBA00023012"/>
    </source>
</evidence>
<evidence type="ECO:0000259" key="13">
    <source>
        <dbReference type="PROSITE" id="PS50885"/>
    </source>
</evidence>
<dbReference type="Gene3D" id="1.10.287.130">
    <property type="match status" value="1"/>
</dbReference>
<dbReference type="EMBL" id="DVMW01000001">
    <property type="protein sequence ID" value="HIU35021.1"/>
    <property type="molecule type" value="Genomic_DNA"/>
</dbReference>
<evidence type="ECO:0000256" key="4">
    <source>
        <dbReference type="ARBA" id="ARBA00022553"/>
    </source>
</evidence>
<dbReference type="GO" id="GO:0030295">
    <property type="term" value="F:protein kinase activator activity"/>
    <property type="evidence" value="ECO:0007669"/>
    <property type="project" value="TreeGrafter"/>
</dbReference>
<accession>A0A9D1LDN5</accession>
<dbReference type="SUPFAM" id="SSF158472">
    <property type="entry name" value="HAMP domain-like"/>
    <property type="match status" value="1"/>
</dbReference>
<comment type="catalytic activity">
    <reaction evidence="1">
        <text>ATP + protein L-histidine = ADP + protein N-phospho-L-histidine.</text>
        <dbReference type="EC" id="2.7.13.3"/>
    </reaction>
</comment>
<evidence type="ECO:0000256" key="10">
    <source>
        <dbReference type="ARBA" id="ARBA00023136"/>
    </source>
</evidence>
<evidence type="ECO:0000259" key="12">
    <source>
        <dbReference type="PROSITE" id="PS50109"/>
    </source>
</evidence>
<keyword evidence="10 11" id="KW-0472">Membrane</keyword>
<dbReference type="InterPro" id="IPR003661">
    <property type="entry name" value="HisK_dim/P_dom"/>
</dbReference>
<dbReference type="Pfam" id="PF02518">
    <property type="entry name" value="HATPase_c"/>
    <property type="match status" value="1"/>
</dbReference>
<dbReference type="Proteomes" id="UP000824071">
    <property type="component" value="Unassembled WGS sequence"/>
</dbReference>
<dbReference type="SUPFAM" id="SSF55874">
    <property type="entry name" value="ATPase domain of HSP90 chaperone/DNA topoisomerase II/histidine kinase"/>
    <property type="match status" value="1"/>
</dbReference>
<feature type="transmembrane region" description="Helical" evidence="11">
    <location>
        <begin position="179"/>
        <end position="202"/>
    </location>
</feature>
<feature type="transmembrane region" description="Helical" evidence="11">
    <location>
        <begin position="21"/>
        <end position="45"/>
    </location>
</feature>
<dbReference type="FunFam" id="1.10.287.130:FF:000001">
    <property type="entry name" value="Two-component sensor histidine kinase"/>
    <property type="match status" value="1"/>
</dbReference>
<keyword evidence="5" id="KW-0808">Transferase</keyword>
<dbReference type="InterPro" id="IPR003594">
    <property type="entry name" value="HATPase_dom"/>
</dbReference>
<dbReference type="FunFam" id="3.30.565.10:FF:000006">
    <property type="entry name" value="Sensor histidine kinase WalK"/>
    <property type="match status" value="1"/>
</dbReference>
<keyword evidence="11" id="KW-1133">Transmembrane helix</keyword>
<evidence type="ECO:0000313" key="15">
    <source>
        <dbReference type="Proteomes" id="UP000824071"/>
    </source>
</evidence>
<keyword evidence="11" id="KW-0812">Transmembrane</keyword>
<keyword evidence="4" id="KW-0597">Phosphoprotein</keyword>
<dbReference type="GO" id="GO:0000156">
    <property type="term" value="F:phosphorelay response regulator activity"/>
    <property type="evidence" value="ECO:0007669"/>
    <property type="project" value="TreeGrafter"/>
</dbReference>
<keyword evidence="8" id="KW-0067">ATP-binding</keyword>
<dbReference type="Gene3D" id="3.30.565.10">
    <property type="entry name" value="Histidine kinase-like ATPase, C-terminal domain"/>
    <property type="match status" value="1"/>
</dbReference>
<dbReference type="Pfam" id="PF00672">
    <property type="entry name" value="HAMP"/>
    <property type="match status" value="1"/>
</dbReference>
<dbReference type="PANTHER" id="PTHR42878:SF7">
    <property type="entry name" value="SENSOR HISTIDINE KINASE GLRK"/>
    <property type="match status" value="1"/>
</dbReference>
<keyword evidence="7 14" id="KW-0418">Kinase</keyword>
<dbReference type="AlphaFoldDB" id="A0A9D1LDN5"/>
<dbReference type="Pfam" id="PF00512">
    <property type="entry name" value="HisKA"/>
    <property type="match status" value="1"/>
</dbReference>
<evidence type="ECO:0000313" key="14">
    <source>
        <dbReference type="EMBL" id="HIU35021.1"/>
    </source>
</evidence>
<dbReference type="InterPro" id="IPR036097">
    <property type="entry name" value="HisK_dim/P_sf"/>
</dbReference>
<dbReference type="PANTHER" id="PTHR42878">
    <property type="entry name" value="TWO-COMPONENT HISTIDINE KINASE"/>
    <property type="match status" value="1"/>
</dbReference>
<dbReference type="PROSITE" id="PS50885">
    <property type="entry name" value="HAMP"/>
    <property type="match status" value="1"/>
</dbReference>
<feature type="domain" description="Histidine kinase" evidence="12">
    <location>
        <begin position="264"/>
        <end position="478"/>
    </location>
</feature>
<dbReference type="SMART" id="SM00304">
    <property type="entry name" value="HAMP"/>
    <property type="match status" value="1"/>
</dbReference>
<dbReference type="InterPro" id="IPR036890">
    <property type="entry name" value="HATPase_C_sf"/>
</dbReference>
<evidence type="ECO:0000256" key="5">
    <source>
        <dbReference type="ARBA" id="ARBA00022679"/>
    </source>
</evidence>
<protein>
    <recommendedName>
        <fullName evidence="3">histidine kinase</fullName>
        <ecNumber evidence="3">2.7.13.3</ecNumber>
    </recommendedName>
</protein>
<dbReference type="InterPro" id="IPR004358">
    <property type="entry name" value="Sig_transdc_His_kin-like_C"/>
</dbReference>
<dbReference type="InterPro" id="IPR003660">
    <property type="entry name" value="HAMP_dom"/>
</dbReference>
<proteinExistence type="predicted"/>
<comment type="caution">
    <text evidence="14">The sequence shown here is derived from an EMBL/GenBank/DDBJ whole genome shotgun (WGS) entry which is preliminary data.</text>
</comment>
<dbReference type="EC" id="2.7.13.3" evidence="3"/>
<evidence type="ECO:0000256" key="11">
    <source>
        <dbReference type="SAM" id="Phobius"/>
    </source>
</evidence>
<name>A0A9D1LDN5_9FIRM</name>
<dbReference type="GO" id="GO:0016020">
    <property type="term" value="C:membrane"/>
    <property type="evidence" value="ECO:0007669"/>
    <property type="project" value="UniProtKB-SubCell"/>
</dbReference>
<dbReference type="CDD" id="cd00082">
    <property type="entry name" value="HisKA"/>
    <property type="match status" value="1"/>
</dbReference>
<evidence type="ECO:0000256" key="7">
    <source>
        <dbReference type="ARBA" id="ARBA00022777"/>
    </source>
</evidence>
<dbReference type="GO" id="GO:0000155">
    <property type="term" value="F:phosphorelay sensor kinase activity"/>
    <property type="evidence" value="ECO:0007669"/>
    <property type="project" value="InterPro"/>
</dbReference>
<dbReference type="InterPro" id="IPR005467">
    <property type="entry name" value="His_kinase_dom"/>
</dbReference>
<dbReference type="PROSITE" id="PS50109">
    <property type="entry name" value="HIS_KIN"/>
    <property type="match status" value="1"/>
</dbReference>
<comment type="subcellular location">
    <subcellularLocation>
        <location evidence="2">Membrane</location>
    </subcellularLocation>
</comment>
<dbReference type="GO" id="GO:0007234">
    <property type="term" value="P:osmosensory signaling via phosphorelay pathway"/>
    <property type="evidence" value="ECO:0007669"/>
    <property type="project" value="TreeGrafter"/>
</dbReference>
<evidence type="ECO:0000256" key="6">
    <source>
        <dbReference type="ARBA" id="ARBA00022741"/>
    </source>
</evidence>
<dbReference type="CDD" id="cd06225">
    <property type="entry name" value="HAMP"/>
    <property type="match status" value="1"/>
</dbReference>
<reference evidence="14" key="1">
    <citation type="submission" date="2020-10" db="EMBL/GenBank/DDBJ databases">
        <authorList>
            <person name="Gilroy R."/>
        </authorList>
    </citation>
    <scope>NUCLEOTIDE SEQUENCE</scope>
    <source>
        <strain evidence="14">ChiGjej1B1-19959</strain>
    </source>
</reference>
<evidence type="ECO:0000256" key="8">
    <source>
        <dbReference type="ARBA" id="ARBA00022840"/>
    </source>
</evidence>
<dbReference type="SUPFAM" id="SSF47384">
    <property type="entry name" value="Homodimeric domain of signal transducing histidine kinase"/>
    <property type="match status" value="1"/>
</dbReference>
<organism evidence="14 15">
    <name type="scientific">Candidatus Fimenecus excrementigallinarum</name>
    <dbReference type="NCBI Taxonomy" id="2840816"/>
    <lineage>
        <taxon>Bacteria</taxon>
        <taxon>Bacillati</taxon>
        <taxon>Bacillota</taxon>
        <taxon>Clostridia</taxon>
        <taxon>Candidatus Fimenecus</taxon>
    </lineage>
</organism>
<dbReference type="PRINTS" id="PR00344">
    <property type="entry name" value="BCTRLSENSOR"/>
</dbReference>
<reference evidence="14" key="2">
    <citation type="journal article" date="2021" name="PeerJ">
        <title>Extensive microbial diversity within the chicken gut microbiome revealed by metagenomics and culture.</title>
        <authorList>
            <person name="Gilroy R."/>
            <person name="Ravi A."/>
            <person name="Getino M."/>
            <person name="Pursley I."/>
            <person name="Horton D.L."/>
            <person name="Alikhan N.F."/>
            <person name="Baker D."/>
            <person name="Gharbi K."/>
            <person name="Hall N."/>
            <person name="Watson M."/>
            <person name="Adriaenssens E.M."/>
            <person name="Foster-Nyarko E."/>
            <person name="Jarju S."/>
            <person name="Secka A."/>
            <person name="Antonio M."/>
            <person name="Oren A."/>
            <person name="Chaudhuri R.R."/>
            <person name="La Ragione R."/>
            <person name="Hildebrand F."/>
            <person name="Pallen M.J."/>
        </authorList>
    </citation>
    <scope>NUCLEOTIDE SEQUENCE</scope>
    <source>
        <strain evidence="14">ChiGjej1B1-19959</strain>
    </source>
</reference>
<evidence type="ECO:0000256" key="3">
    <source>
        <dbReference type="ARBA" id="ARBA00012438"/>
    </source>
</evidence>
<dbReference type="Gene3D" id="6.10.340.10">
    <property type="match status" value="1"/>
</dbReference>
<keyword evidence="9" id="KW-0902">Two-component regulatory system</keyword>
<keyword evidence="6" id="KW-0547">Nucleotide-binding</keyword>
<dbReference type="InterPro" id="IPR050351">
    <property type="entry name" value="BphY/WalK/GraS-like"/>
</dbReference>